<dbReference type="AlphaFoldDB" id="A0AAP9XUK8"/>
<sequence>MMVDEREILQYLTDKYSERKQPVQKNWTFQEYFNFVDEELEEMLIDLFTRYNIRYDGFNLYHYFEPERPWWKGKPPERKLKPLTVEMIIESARAGVWLYE</sequence>
<dbReference type="Pfam" id="PF07377">
    <property type="entry name" value="DUF1493"/>
    <property type="match status" value="1"/>
</dbReference>
<accession>A0AAP9XUK8</accession>
<reference evidence="1 2" key="1">
    <citation type="submission" date="2020-10" db="EMBL/GenBank/DDBJ databases">
        <title>Resistance determinants and their genetic context in bacteria from a longitudinal study of pigs reared under conventional and antibiotic-free husbandry practices.</title>
        <authorList>
            <person name="Poulin-Laprade D."/>
            <person name="Brouard J.-S."/>
            <person name="Gagnon N."/>
            <person name="Turcotte A."/>
            <person name="Langlois A."/>
            <person name="Matte J.J."/>
            <person name="Carrillo C.D."/>
            <person name="Zaheer R."/>
            <person name="McAllister T."/>
            <person name="Topp E."/>
            <person name="Talbot G."/>
        </authorList>
    </citation>
    <scope>NUCLEOTIDE SEQUENCE [LARGE SCALE GENOMIC DNA]</scope>
    <source>
        <strain evidence="1 2">Res13-Abat-PEB01-P1-04-A</strain>
    </source>
</reference>
<dbReference type="EMBL" id="CP062916">
    <property type="protein sequence ID" value="QPF11419.1"/>
    <property type="molecule type" value="Genomic_DNA"/>
</dbReference>
<proteinExistence type="predicted"/>
<dbReference type="Proteomes" id="UP000594500">
    <property type="component" value="Chromosome"/>
</dbReference>
<dbReference type="InterPro" id="IPR010862">
    <property type="entry name" value="DUF1493"/>
</dbReference>
<gene>
    <name evidence="1" type="ORF">IMO34_10410</name>
</gene>
<organism evidence="1 2">
    <name type="scientific">Raoultella terrigena</name>
    <name type="common">Klebsiella terrigena</name>
    <dbReference type="NCBI Taxonomy" id="577"/>
    <lineage>
        <taxon>Bacteria</taxon>
        <taxon>Pseudomonadati</taxon>
        <taxon>Pseudomonadota</taxon>
        <taxon>Gammaproteobacteria</taxon>
        <taxon>Enterobacterales</taxon>
        <taxon>Enterobacteriaceae</taxon>
        <taxon>Klebsiella/Raoultella group</taxon>
        <taxon>Raoultella</taxon>
    </lineage>
</organism>
<evidence type="ECO:0000313" key="1">
    <source>
        <dbReference type="EMBL" id="QPF11419.1"/>
    </source>
</evidence>
<protein>
    <submittedName>
        <fullName evidence="1">DUF1493 family protein</fullName>
    </submittedName>
</protein>
<evidence type="ECO:0000313" key="2">
    <source>
        <dbReference type="Proteomes" id="UP000594500"/>
    </source>
</evidence>
<name>A0AAP9XUK8_RAOTE</name>